<proteinExistence type="predicted"/>
<dbReference type="HOGENOM" id="CLU_2823131_0_0_4"/>
<evidence type="ECO:0000313" key="2">
    <source>
        <dbReference type="EMBL" id="AGX87660.1"/>
    </source>
</evidence>
<dbReference type="STRING" id="946483.Cenrod_1575"/>
<dbReference type="EMBL" id="CP004885">
    <property type="protein sequence ID" value="AGX87660.1"/>
    <property type="molecule type" value="Genomic_DNA"/>
</dbReference>
<keyword evidence="3" id="KW-1185">Reference proteome</keyword>
<name>U5N8L0_9BURK</name>
<sequence length="66" mass="7325">MEQRRALRLPPDRATKLTMTGKANQSNRGTDAKKPRHTRCKCRGLSPLHFGISPPVTPLLNVTDGM</sequence>
<accession>U5N8L0</accession>
<organism evidence="2 3">
    <name type="scientific">Candidatus Symbiobacter mobilis CR</name>
    <dbReference type="NCBI Taxonomy" id="946483"/>
    <lineage>
        <taxon>Bacteria</taxon>
        <taxon>Pseudomonadati</taxon>
        <taxon>Pseudomonadota</taxon>
        <taxon>Betaproteobacteria</taxon>
        <taxon>Burkholderiales</taxon>
        <taxon>Comamonadaceae</taxon>
    </lineage>
</organism>
<feature type="compositionally biased region" description="Polar residues" evidence="1">
    <location>
        <begin position="17"/>
        <end position="29"/>
    </location>
</feature>
<evidence type="ECO:0000256" key="1">
    <source>
        <dbReference type="SAM" id="MobiDB-lite"/>
    </source>
</evidence>
<feature type="region of interest" description="Disordered" evidence="1">
    <location>
        <begin position="1"/>
        <end position="39"/>
    </location>
</feature>
<reference evidence="2 3" key="1">
    <citation type="journal article" date="2013" name="Genome Biol.">
        <title>Genomic analysis reveals key aspects of prokaryotic symbiosis in the phototrophic consortium "Chlorochromatium aggregatum".</title>
        <authorList>
            <person name="Liu Z."/>
            <person name="Muller J."/>
            <person name="Li T."/>
            <person name="Alvey R.M."/>
            <person name="Vogl K."/>
            <person name="Frigaard N.U."/>
            <person name="Rockwell N.C."/>
            <person name="Boyd E.S."/>
            <person name="Tomsho L.P."/>
            <person name="Schuster S.C."/>
            <person name="Henke P."/>
            <person name="Rohde M."/>
            <person name="Overmann J."/>
            <person name="Bryant D.A."/>
        </authorList>
    </citation>
    <scope>NUCLEOTIDE SEQUENCE [LARGE SCALE GENOMIC DNA]</scope>
    <source>
        <strain evidence="2">CR</strain>
    </source>
</reference>
<dbReference type="AlphaFoldDB" id="U5N8L0"/>
<dbReference type="Proteomes" id="UP000017184">
    <property type="component" value="Chromosome"/>
</dbReference>
<protein>
    <submittedName>
        <fullName evidence="2">Uncharacterized protein</fullName>
    </submittedName>
</protein>
<evidence type="ECO:0000313" key="3">
    <source>
        <dbReference type="Proteomes" id="UP000017184"/>
    </source>
</evidence>
<dbReference type="KEGG" id="cbx:Cenrod_1575"/>
<feature type="compositionally biased region" description="Basic and acidic residues" evidence="1">
    <location>
        <begin position="1"/>
        <end position="15"/>
    </location>
</feature>
<gene>
    <name evidence="2" type="ORF">Cenrod_1575</name>
</gene>